<dbReference type="AlphaFoldDB" id="A0A7X2Z6L3"/>
<protein>
    <submittedName>
        <fullName evidence="1">Uncharacterized protein</fullName>
    </submittedName>
</protein>
<name>A0A7X2Z6L3_9BACL</name>
<sequence length="131" mass="14720">MSIVFESCLANEQSPFVSTNPFAVKRATISGWKQADLEPGIKHEELPAELGFGEAIRPVPMKRPDLIVFRVTEEHSSVLIRLGSTDHLKPAGNRDRYIMKRLTNTELASMIASDKRIHRTLPLPNKGVTNW</sequence>
<keyword evidence="2" id="KW-1185">Reference proteome</keyword>
<reference evidence="1 2" key="1">
    <citation type="submission" date="2019-11" db="EMBL/GenBank/DDBJ databases">
        <title>Draft genome sequences of five Paenibacillus species of dairy origin.</title>
        <authorList>
            <person name="Olajide A.M."/>
            <person name="Chen S."/>
            <person name="Lapointe G."/>
        </authorList>
    </citation>
    <scope>NUCLEOTIDE SEQUENCE [LARGE SCALE GENOMIC DNA]</scope>
    <source>
        <strain evidence="1 2">2CS3</strain>
    </source>
</reference>
<evidence type="ECO:0000313" key="2">
    <source>
        <dbReference type="Proteomes" id="UP000450917"/>
    </source>
</evidence>
<proteinExistence type="predicted"/>
<comment type="caution">
    <text evidence="1">The sequence shown here is derived from an EMBL/GenBank/DDBJ whole genome shotgun (WGS) entry which is preliminary data.</text>
</comment>
<dbReference type="Proteomes" id="UP000450917">
    <property type="component" value="Unassembled WGS sequence"/>
</dbReference>
<organism evidence="1 2">
    <name type="scientific">Paenibacillus validus</name>
    <dbReference type="NCBI Taxonomy" id="44253"/>
    <lineage>
        <taxon>Bacteria</taxon>
        <taxon>Bacillati</taxon>
        <taxon>Bacillota</taxon>
        <taxon>Bacilli</taxon>
        <taxon>Bacillales</taxon>
        <taxon>Paenibacillaceae</taxon>
        <taxon>Paenibacillus</taxon>
    </lineage>
</organism>
<dbReference type="RefSeq" id="WP_155613822.1">
    <property type="nucleotide sequence ID" value="NZ_WNZX01000001.1"/>
</dbReference>
<dbReference type="EMBL" id="WNZX01000001">
    <property type="protein sequence ID" value="MUG69313.1"/>
    <property type="molecule type" value="Genomic_DNA"/>
</dbReference>
<evidence type="ECO:0000313" key="1">
    <source>
        <dbReference type="EMBL" id="MUG69313.1"/>
    </source>
</evidence>
<gene>
    <name evidence="1" type="ORF">GNP93_01355</name>
</gene>
<accession>A0A7X2Z6L3</accession>